<comment type="cofactor">
    <cofactor evidence="9 11">
        <name>Zn(2+)</name>
        <dbReference type="ChEBI" id="CHEBI:29105"/>
    </cofactor>
    <text evidence="9 11">Binds 1 zinc ion per subunit.</text>
</comment>
<sequence>MEFIYDGLSKDILPIKYKISLSTDFNKFAYEGNEKISIEIKSLTDEISIHSYQIKIKSSWIVSGSKKVKASKILYNENSKIAKLKFNQKFSGKCDLLINFEGLNNDKMYGFYRSSYSINGKQEYMLSSQFEPNSARSAFPCFDAPIFKSRFDISLEVDEGYDAISNMPVKSIKHIKSKKRKIVSFETTPKMSTYLVFLGVGKFEYLKGNSGRLKFRVVTTKGKSKDGKFALDCARKSISFYEKYFGFKYPLKKVDLIAVPDFAAGAMENWGAITFREASLLANEKTTPESTKHNVADTVAHELAHQWFGDLVTMKWWDDLWLNESFATFMSYKALENIYPSWKIENDYYDSTISALLSDALKNTHPISTQIKESGEADSIFDVISYNKGGALLNMINDFVGDKVFSKGLNIYLNKYKYKNAKKEDLWDSIQEASVSDPELKGAEIGKILKNWIEQEGYPLLEVKMPKGSIEISQSRFMISGSPKAKQSLWKVPIKYLIDGKESKLILENKSIRVKEGNFKHLLINPNQSGFYIIKYPEEYAKSALSYVEKERLPDLSKAGLLLNFYLLYKSGSIPIDNYLQQIKQAIEIINYPSTKIVLSNLYSIYLTANGKNKSEELRKIMTSISKRAINDVGLNMKKGEPLQNKELRASALMNLVLLKDKKTSSELLKLFKMNENKLDSIDGNIRGAMYINIAINGGEREFKELEKLYKNADSSEKPLIVSAMGSFEKPEMVKDVLNYSISGNIRMQDSYRLVRSAGLIKGNLKIYWDWLKDNWGRLKEIYDPSTLMLGDFVIELSGVSNAKTKSDILKFFNKKGALRQDVEKDFKKTMEMIENNIDLSKSLG</sequence>
<organism evidence="15 16">
    <name type="scientific">Candidatus Mancarchaeum acidiphilum</name>
    <dbReference type="NCBI Taxonomy" id="1920749"/>
    <lineage>
        <taxon>Archaea</taxon>
        <taxon>Candidatus Micrarchaeota</taxon>
        <taxon>Candidatus Mancarchaeum</taxon>
    </lineage>
</organism>
<evidence type="ECO:0000256" key="1">
    <source>
        <dbReference type="ARBA" id="ARBA00010136"/>
    </source>
</evidence>
<accession>A0A218NNG2</accession>
<dbReference type="Pfam" id="PF01433">
    <property type="entry name" value="Peptidase_M1"/>
    <property type="match status" value="1"/>
</dbReference>
<keyword evidence="4 9" id="KW-0479">Metal-binding</keyword>
<dbReference type="GO" id="GO:0043171">
    <property type="term" value="P:peptide catabolic process"/>
    <property type="evidence" value="ECO:0007669"/>
    <property type="project" value="TreeGrafter"/>
</dbReference>
<evidence type="ECO:0000256" key="10">
    <source>
        <dbReference type="PIRSR" id="PIRSR634016-4"/>
    </source>
</evidence>
<dbReference type="Pfam" id="PF11838">
    <property type="entry name" value="ERAP1_C"/>
    <property type="match status" value="1"/>
</dbReference>
<evidence type="ECO:0000256" key="4">
    <source>
        <dbReference type="ARBA" id="ARBA00022723"/>
    </source>
</evidence>
<dbReference type="GO" id="GO:0042277">
    <property type="term" value="F:peptide binding"/>
    <property type="evidence" value="ECO:0007669"/>
    <property type="project" value="TreeGrafter"/>
</dbReference>
<evidence type="ECO:0000259" key="13">
    <source>
        <dbReference type="Pfam" id="PF11838"/>
    </source>
</evidence>
<feature type="domain" description="Peptidase M1 membrane alanine aminopeptidase" evidence="12">
    <location>
        <begin position="229"/>
        <end position="452"/>
    </location>
</feature>
<dbReference type="InterPro" id="IPR045357">
    <property type="entry name" value="Aminopeptidase_N-like_N"/>
</dbReference>
<dbReference type="PANTHER" id="PTHR11533:SF174">
    <property type="entry name" value="PUROMYCIN-SENSITIVE AMINOPEPTIDASE-RELATED"/>
    <property type="match status" value="1"/>
</dbReference>
<feature type="active site" description="Proton acceptor" evidence="8">
    <location>
        <position position="302"/>
    </location>
</feature>
<dbReference type="EMBL" id="CP019964">
    <property type="protein sequence ID" value="ASI13992.1"/>
    <property type="molecule type" value="Genomic_DNA"/>
</dbReference>
<dbReference type="PRINTS" id="PR00756">
    <property type="entry name" value="ALADIPTASE"/>
</dbReference>
<keyword evidence="3 11" id="KW-0645">Protease</keyword>
<evidence type="ECO:0000256" key="3">
    <source>
        <dbReference type="ARBA" id="ARBA00022670"/>
    </source>
</evidence>
<comment type="similarity">
    <text evidence="1 11">Belongs to the peptidase M1 family.</text>
</comment>
<name>A0A218NNG2_9ARCH</name>
<dbReference type="GO" id="GO:0016020">
    <property type="term" value="C:membrane"/>
    <property type="evidence" value="ECO:0007669"/>
    <property type="project" value="TreeGrafter"/>
</dbReference>
<dbReference type="GO" id="GO:0008270">
    <property type="term" value="F:zinc ion binding"/>
    <property type="evidence" value="ECO:0007669"/>
    <property type="project" value="UniProtKB-UniRule"/>
</dbReference>
<gene>
    <name evidence="15" type="ORF">Mia14_0692</name>
</gene>
<keyword evidence="5 11" id="KW-0378">Hydrolase</keyword>
<feature type="binding site" evidence="9">
    <location>
        <position position="324"/>
    </location>
    <ligand>
        <name>Zn(2+)</name>
        <dbReference type="ChEBI" id="CHEBI:29105"/>
        <note>catalytic</note>
    </ligand>
</feature>
<keyword evidence="7 11" id="KW-0482">Metalloprotease</keyword>
<dbReference type="InterPro" id="IPR034016">
    <property type="entry name" value="M1_APN-typ"/>
</dbReference>
<dbReference type="InterPro" id="IPR014782">
    <property type="entry name" value="Peptidase_M1_dom"/>
</dbReference>
<dbReference type="GO" id="GO:0005615">
    <property type="term" value="C:extracellular space"/>
    <property type="evidence" value="ECO:0007669"/>
    <property type="project" value="TreeGrafter"/>
</dbReference>
<evidence type="ECO:0000256" key="9">
    <source>
        <dbReference type="PIRSR" id="PIRSR634016-3"/>
    </source>
</evidence>
<evidence type="ECO:0000256" key="7">
    <source>
        <dbReference type="ARBA" id="ARBA00023049"/>
    </source>
</evidence>
<feature type="binding site" evidence="9">
    <location>
        <position position="305"/>
    </location>
    <ligand>
        <name>Zn(2+)</name>
        <dbReference type="ChEBI" id="CHEBI:29105"/>
        <note>catalytic</note>
    </ligand>
</feature>
<evidence type="ECO:0000313" key="15">
    <source>
        <dbReference type="EMBL" id="ASI13992.1"/>
    </source>
</evidence>
<dbReference type="AlphaFoldDB" id="A0A218NNG2"/>
<feature type="binding site" evidence="9">
    <location>
        <position position="301"/>
    </location>
    <ligand>
        <name>Zn(2+)</name>
        <dbReference type="ChEBI" id="CHEBI:29105"/>
        <note>catalytic</note>
    </ligand>
</feature>
<dbReference type="InterPro" id="IPR042097">
    <property type="entry name" value="Aminopeptidase_N-like_N_sf"/>
</dbReference>
<feature type="domain" description="Aminopeptidase N-like N-terminal" evidence="14">
    <location>
        <begin position="14"/>
        <end position="195"/>
    </location>
</feature>
<protein>
    <recommendedName>
        <fullName evidence="11">Aminopeptidase</fullName>
        <ecNumber evidence="11">3.4.11.-</ecNumber>
    </recommendedName>
</protein>
<evidence type="ECO:0000256" key="2">
    <source>
        <dbReference type="ARBA" id="ARBA00022438"/>
    </source>
</evidence>
<dbReference type="PANTHER" id="PTHR11533">
    <property type="entry name" value="PROTEASE M1 ZINC METALLOPROTEASE"/>
    <property type="match status" value="1"/>
</dbReference>
<feature type="site" description="Transition state stabilizer" evidence="10">
    <location>
        <position position="386"/>
    </location>
</feature>
<dbReference type="SUPFAM" id="SSF55486">
    <property type="entry name" value="Metalloproteases ('zincins'), catalytic domain"/>
    <property type="match status" value="1"/>
</dbReference>
<dbReference type="Gene3D" id="2.60.40.1730">
    <property type="entry name" value="tricorn interacting facor f3 domain"/>
    <property type="match status" value="1"/>
</dbReference>
<dbReference type="EC" id="3.4.11.-" evidence="11"/>
<proteinExistence type="inferred from homology"/>
<feature type="domain" description="ERAP1-like C-terminal" evidence="13">
    <location>
        <begin position="522"/>
        <end position="827"/>
    </location>
</feature>
<evidence type="ECO:0000259" key="14">
    <source>
        <dbReference type="Pfam" id="PF17900"/>
    </source>
</evidence>
<reference evidence="15 16" key="1">
    <citation type="journal article" date="2017" name="Nat. Commun.">
        <title>'ARMAN' archaea depend on association with euryarchaeal host in culture and in situ.</title>
        <authorList>
            <person name="Golyshina O."/>
            <person name="Toshchakov S."/>
            <person name="Makarova K."/>
            <person name="Gavrilov S."/>
            <person name="Korzhenkov A."/>
            <person name="La Cono V."/>
            <person name="Arcadi E."/>
            <person name="Nechitaylo T."/>
            <person name="Ferrer M."/>
            <person name="Kublanov I."/>
            <person name="Wolf Y."/>
            <person name="Yakimov M."/>
            <person name="Golyshin P."/>
            <person name="Slesarev A."/>
            <person name="Kozyavkin S."/>
        </authorList>
    </citation>
    <scope>NUCLEOTIDE SEQUENCE [LARGE SCALE GENOMIC DNA]</scope>
    <source>
        <strain evidence="15 16">Mia14</strain>
    </source>
</reference>
<dbReference type="FunFam" id="1.10.390.10:FF:000006">
    <property type="entry name" value="Puromycin-sensitive aminopeptidase"/>
    <property type="match status" value="1"/>
</dbReference>
<dbReference type="KEGG" id="marh:Mia14_0692"/>
<dbReference type="CDD" id="cd09601">
    <property type="entry name" value="M1_APN-Q_like"/>
    <property type="match status" value="1"/>
</dbReference>
<evidence type="ECO:0000256" key="6">
    <source>
        <dbReference type="ARBA" id="ARBA00022833"/>
    </source>
</evidence>
<keyword evidence="16" id="KW-1185">Reference proteome</keyword>
<dbReference type="GeneID" id="33314245"/>
<evidence type="ECO:0000256" key="11">
    <source>
        <dbReference type="RuleBase" id="RU364040"/>
    </source>
</evidence>
<dbReference type="Pfam" id="PF17900">
    <property type="entry name" value="Peptidase_M1_N"/>
    <property type="match status" value="1"/>
</dbReference>
<keyword evidence="2 11" id="KW-0031">Aminopeptidase</keyword>
<dbReference type="GO" id="GO:0070006">
    <property type="term" value="F:metalloaminopeptidase activity"/>
    <property type="evidence" value="ECO:0007669"/>
    <property type="project" value="TreeGrafter"/>
</dbReference>
<dbReference type="InterPro" id="IPR001930">
    <property type="entry name" value="Peptidase_M1"/>
</dbReference>
<dbReference type="Gene3D" id="1.10.390.10">
    <property type="entry name" value="Neutral Protease Domain 2"/>
    <property type="match status" value="1"/>
</dbReference>
<dbReference type="GO" id="GO:0006508">
    <property type="term" value="P:proteolysis"/>
    <property type="evidence" value="ECO:0007669"/>
    <property type="project" value="UniProtKB-KW"/>
</dbReference>
<dbReference type="GO" id="GO:0005737">
    <property type="term" value="C:cytoplasm"/>
    <property type="evidence" value="ECO:0007669"/>
    <property type="project" value="TreeGrafter"/>
</dbReference>
<evidence type="ECO:0000256" key="5">
    <source>
        <dbReference type="ARBA" id="ARBA00022801"/>
    </source>
</evidence>
<dbReference type="Gene3D" id="2.60.40.1910">
    <property type="match status" value="1"/>
</dbReference>
<dbReference type="InterPro" id="IPR024571">
    <property type="entry name" value="ERAP1-like_C_dom"/>
</dbReference>
<dbReference type="OrthoDB" id="139771at2157"/>
<dbReference type="Proteomes" id="UP000197679">
    <property type="component" value="Chromosome"/>
</dbReference>
<dbReference type="Gene3D" id="1.25.50.20">
    <property type="match status" value="1"/>
</dbReference>
<dbReference type="RefSeq" id="WP_088820255.1">
    <property type="nucleotide sequence ID" value="NZ_CP019964.1"/>
</dbReference>
<evidence type="ECO:0000256" key="8">
    <source>
        <dbReference type="PIRSR" id="PIRSR634016-1"/>
    </source>
</evidence>
<dbReference type="InterPro" id="IPR050344">
    <property type="entry name" value="Peptidase_M1_aminopeptidases"/>
</dbReference>
<dbReference type="InterPro" id="IPR027268">
    <property type="entry name" value="Peptidase_M4/M1_CTD_sf"/>
</dbReference>
<evidence type="ECO:0000259" key="12">
    <source>
        <dbReference type="Pfam" id="PF01433"/>
    </source>
</evidence>
<dbReference type="SUPFAM" id="SSF63737">
    <property type="entry name" value="Leukotriene A4 hydrolase N-terminal domain"/>
    <property type="match status" value="1"/>
</dbReference>
<keyword evidence="6 9" id="KW-0862">Zinc</keyword>
<evidence type="ECO:0000313" key="16">
    <source>
        <dbReference type="Proteomes" id="UP000197679"/>
    </source>
</evidence>